<name>A0AC34RJA2_9BILA</name>
<evidence type="ECO:0000313" key="2">
    <source>
        <dbReference type="WBParaSite" id="JU765_v2.g7557.t4"/>
    </source>
</evidence>
<organism evidence="1 2">
    <name type="scientific">Panagrolaimus sp. JU765</name>
    <dbReference type="NCBI Taxonomy" id="591449"/>
    <lineage>
        <taxon>Eukaryota</taxon>
        <taxon>Metazoa</taxon>
        <taxon>Ecdysozoa</taxon>
        <taxon>Nematoda</taxon>
        <taxon>Chromadorea</taxon>
        <taxon>Rhabditida</taxon>
        <taxon>Tylenchina</taxon>
        <taxon>Panagrolaimomorpha</taxon>
        <taxon>Panagrolaimoidea</taxon>
        <taxon>Panagrolaimidae</taxon>
        <taxon>Panagrolaimus</taxon>
    </lineage>
</organism>
<proteinExistence type="predicted"/>
<sequence>MLKLIPFKQILQKRLLSAAGGGVPTMRQLREAIVKHIGAVPSTVSEFDPKVAHPPSASATRCVIPLSSDPTCQLRYVNASGQARSRFGMLMEDLDMFAVWIAFRHNQPIGLPMGTPGHHPMLIVTACVDGIDVPNKVIRSDLDIIMDGFISWVGKSSLEVTMNLKQKYAEQDLRDILTAKFVMVSQDPETRKSVRNVPLLLETGRDEENFHLGEQAKNLRIAREKNSLLRTVPTGEERNILHALFLKTIDESSQSFERHLPSGHVWMQDAKLKNAVICFPIKQNLYGKIFGGYLMRVAFESAWANACVFSHKRVRIAKVGNIMFRKPVEVETMKTAAGFDVEAAAKQLAEFRAHILVLDAMYVFMVMFGKKRLSNVTSNKLLLQDLSLLWNSFNAVISFVIAVLTFPDFVYSVFQGWHYMVCNVGTFMTDRYSGLGEYMFVISKIWELGDTVILMLRGRPVIFLHSYHHAIVLLQTWLTYPHVCYSSDELIQVSVAAQVLNLNTGEKDLTNTFQFTFKVDSEDETSVPIVLPKTYEDGILYLDGRRHALD</sequence>
<dbReference type="Proteomes" id="UP000887576">
    <property type="component" value="Unplaced"/>
</dbReference>
<dbReference type="WBParaSite" id="JU765_v2.g7557.t4">
    <property type="protein sequence ID" value="JU765_v2.g7557.t4"/>
    <property type="gene ID" value="JU765_v2.g7557"/>
</dbReference>
<evidence type="ECO:0000313" key="1">
    <source>
        <dbReference type="Proteomes" id="UP000887576"/>
    </source>
</evidence>
<reference evidence="2" key="1">
    <citation type="submission" date="2025-08" db="UniProtKB">
        <authorList>
            <consortium name="WormBaseParasite"/>
        </authorList>
    </citation>
    <scope>IDENTIFICATION</scope>
</reference>
<protein>
    <submittedName>
        <fullName evidence="2">HotDog ACOT-type domain-containing protein</fullName>
    </submittedName>
</protein>
<accession>A0AC34RJA2</accession>